<dbReference type="AlphaFoldDB" id="A0A078B6D0"/>
<dbReference type="EMBL" id="CCKQ01017980">
    <property type="protein sequence ID" value="CDW89914.1"/>
    <property type="molecule type" value="Genomic_DNA"/>
</dbReference>
<gene>
    <name evidence="6" type="primary">Contig10673.g11402</name>
    <name evidence="6" type="ORF">STYLEM_19054</name>
</gene>
<dbReference type="SUPFAM" id="SSF52540">
    <property type="entry name" value="P-loop containing nucleoside triphosphate hydrolases"/>
    <property type="match status" value="1"/>
</dbReference>
<dbReference type="PROSITE" id="PS51420">
    <property type="entry name" value="RHO"/>
    <property type="match status" value="1"/>
</dbReference>
<comment type="similarity">
    <text evidence="2">Belongs to the small GTPase superfamily. Rab family.</text>
</comment>
<name>A0A078B6D0_STYLE</name>
<dbReference type="Pfam" id="PF00071">
    <property type="entry name" value="Ras"/>
    <property type="match status" value="1"/>
</dbReference>
<dbReference type="SMART" id="SM00173">
    <property type="entry name" value="RAS"/>
    <property type="match status" value="1"/>
</dbReference>
<evidence type="ECO:0000256" key="5">
    <source>
        <dbReference type="SAM" id="MobiDB-lite"/>
    </source>
</evidence>
<dbReference type="GO" id="GO:0003924">
    <property type="term" value="F:GTPase activity"/>
    <property type="evidence" value="ECO:0007669"/>
    <property type="project" value="InterPro"/>
</dbReference>
<dbReference type="InterPro" id="IPR050209">
    <property type="entry name" value="Rab_GTPases_membrane_traffic"/>
</dbReference>
<keyword evidence="4" id="KW-0472">Membrane</keyword>
<proteinExistence type="inferred from homology"/>
<dbReference type="SMART" id="SM00175">
    <property type="entry name" value="RAB"/>
    <property type="match status" value="1"/>
</dbReference>
<dbReference type="PROSITE" id="PS51421">
    <property type="entry name" value="RAS"/>
    <property type="match status" value="1"/>
</dbReference>
<dbReference type="Proteomes" id="UP000039865">
    <property type="component" value="Unassembled WGS sequence"/>
</dbReference>
<comment type="subcellular location">
    <subcellularLocation>
        <location evidence="1">Endomembrane system</location>
    </subcellularLocation>
</comment>
<protein>
    <submittedName>
        <fullName evidence="6">Rab family gtpase</fullName>
    </submittedName>
</protein>
<evidence type="ECO:0000256" key="1">
    <source>
        <dbReference type="ARBA" id="ARBA00004308"/>
    </source>
</evidence>
<feature type="compositionally biased region" description="Basic and acidic residues" evidence="5">
    <location>
        <begin position="227"/>
        <end position="238"/>
    </location>
</feature>
<sequence length="238" mass="26866">MSFQTYSYVFKFIVVGDSSNSFALQTNLGVGKSCLLLQFTDKRFKATHDLTIGVEFGSRTITVNNQNIKLQIWDTAGQESFRSITRSYYRGSIGALLVYDITKRQSFENLVRWLEEMKENAYSKMTIIVVGNKADLENEREVSFEEGQQFAKKNNVMFFETSAKTAMNVDDAFLTTAGIIAKNIEKGEYDLSNESIGIKPGNALPSHIQKQADQNNQKKKVSAQRQISDDRNKSNSCC</sequence>
<dbReference type="InParanoid" id="A0A078B6D0"/>
<reference evidence="6 7" key="1">
    <citation type="submission" date="2014-06" db="EMBL/GenBank/DDBJ databases">
        <authorList>
            <person name="Swart Estienne"/>
        </authorList>
    </citation>
    <scope>NUCLEOTIDE SEQUENCE [LARGE SCALE GENOMIC DNA]</scope>
    <source>
        <strain evidence="6 7">130c</strain>
    </source>
</reference>
<dbReference type="PRINTS" id="PR00449">
    <property type="entry name" value="RASTRNSFRMNG"/>
</dbReference>
<dbReference type="SMART" id="SM00174">
    <property type="entry name" value="RHO"/>
    <property type="match status" value="1"/>
</dbReference>
<feature type="region of interest" description="Disordered" evidence="5">
    <location>
        <begin position="200"/>
        <end position="238"/>
    </location>
</feature>
<dbReference type="InterPro" id="IPR027417">
    <property type="entry name" value="P-loop_NTPase"/>
</dbReference>
<dbReference type="SMART" id="SM00176">
    <property type="entry name" value="RAN"/>
    <property type="match status" value="1"/>
</dbReference>
<dbReference type="Gene3D" id="3.40.50.300">
    <property type="entry name" value="P-loop containing nucleotide triphosphate hydrolases"/>
    <property type="match status" value="1"/>
</dbReference>
<dbReference type="InterPro" id="IPR001806">
    <property type="entry name" value="Small_GTPase"/>
</dbReference>
<dbReference type="OMA" id="NGINNCC"/>
<dbReference type="PROSITE" id="PS51419">
    <property type="entry name" value="RAB"/>
    <property type="match status" value="1"/>
</dbReference>
<dbReference type="GO" id="GO:0012505">
    <property type="term" value="C:endomembrane system"/>
    <property type="evidence" value="ECO:0007669"/>
    <property type="project" value="UniProtKB-SubCell"/>
</dbReference>
<dbReference type="InterPro" id="IPR005225">
    <property type="entry name" value="Small_GTP-bd"/>
</dbReference>
<dbReference type="OrthoDB" id="9989112at2759"/>
<dbReference type="NCBIfam" id="TIGR00231">
    <property type="entry name" value="small_GTP"/>
    <property type="match status" value="1"/>
</dbReference>
<evidence type="ECO:0000256" key="4">
    <source>
        <dbReference type="ARBA" id="ARBA00023136"/>
    </source>
</evidence>
<dbReference type="FunFam" id="3.40.50.300:FF:000586">
    <property type="entry name" value="Rab family GTPase"/>
    <property type="match status" value="1"/>
</dbReference>
<organism evidence="6 7">
    <name type="scientific">Stylonychia lemnae</name>
    <name type="common">Ciliate</name>
    <dbReference type="NCBI Taxonomy" id="5949"/>
    <lineage>
        <taxon>Eukaryota</taxon>
        <taxon>Sar</taxon>
        <taxon>Alveolata</taxon>
        <taxon>Ciliophora</taxon>
        <taxon>Intramacronucleata</taxon>
        <taxon>Spirotrichea</taxon>
        <taxon>Stichotrichia</taxon>
        <taxon>Sporadotrichida</taxon>
        <taxon>Oxytrichidae</taxon>
        <taxon>Stylonychinae</taxon>
        <taxon>Stylonychia</taxon>
    </lineage>
</organism>
<evidence type="ECO:0000256" key="3">
    <source>
        <dbReference type="ARBA" id="ARBA00022741"/>
    </source>
</evidence>
<accession>A0A078B6D0</accession>
<keyword evidence="7" id="KW-1185">Reference proteome</keyword>
<dbReference type="PANTHER" id="PTHR47979">
    <property type="entry name" value="DRAB11-RELATED"/>
    <property type="match status" value="1"/>
</dbReference>
<evidence type="ECO:0000313" key="7">
    <source>
        <dbReference type="Proteomes" id="UP000039865"/>
    </source>
</evidence>
<evidence type="ECO:0000313" key="6">
    <source>
        <dbReference type="EMBL" id="CDW89914.1"/>
    </source>
</evidence>
<dbReference type="GO" id="GO:0005525">
    <property type="term" value="F:GTP binding"/>
    <property type="evidence" value="ECO:0007669"/>
    <property type="project" value="InterPro"/>
</dbReference>
<evidence type="ECO:0000256" key="2">
    <source>
        <dbReference type="ARBA" id="ARBA00006270"/>
    </source>
</evidence>
<keyword evidence="3" id="KW-0547">Nucleotide-binding</keyword>